<dbReference type="RefSeq" id="WP_210096048.1">
    <property type="nucleotide sequence ID" value="NZ_BAAAIO010000001.1"/>
</dbReference>
<accession>A0ABS4WK67</accession>
<comment type="caution">
    <text evidence="1">The sequence shown here is derived from an EMBL/GenBank/DDBJ whole genome shotgun (WGS) entry which is preliminary data.</text>
</comment>
<organism evidence="1 2">
    <name type="scientific">Microbacterium phyllosphaerae</name>
    <dbReference type="NCBI Taxonomy" id="124798"/>
    <lineage>
        <taxon>Bacteria</taxon>
        <taxon>Bacillati</taxon>
        <taxon>Actinomycetota</taxon>
        <taxon>Actinomycetes</taxon>
        <taxon>Micrococcales</taxon>
        <taxon>Microbacteriaceae</taxon>
        <taxon>Microbacterium</taxon>
    </lineage>
</organism>
<evidence type="ECO:0000313" key="1">
    <source>
        <dbReference type="EMBL" id="MBP2376591.1"/>
    </source>
</evidence>
<dbReference type="Proteomes" id="UP000703720">
    <property type="component" value="Unassembled WGS sequence"/>
</dbReference>
<evidence type="ECO:0000313" key="2">
    <source>
        <dbReference type="Proteomes" id="UP000703720"/>
    </source>
</evidence>
<keyword evidence="2" id="KW-1185">Reference proteome</keyword>
<dbReference type="EMBL" id="JAGIOA010000001">
    <property type="protein sequence ID" value="MBP2376591.1"/>
    <property type="molecule type" value="Genomic_DNA"/>
</dbReference>
<reference evidence="1 2" key="1">
    <citation type="submission" date="2021-03" db="EMBL/GenBank/DDBJ databases">
        <title>Sequencing the genomes of 1000 actinobacteria strains.</title>
        <authorList>
            <person name="Klenk H.-P."/>
        </authorList>
    </citation>
    <scope>NUCLEOTIDE SEQUENCE [LARGE SCALE GENOMIC DNA]</scope>
    <source>
        <strain evidence="1 2">DSM 13468</strain>
    </source>
</reference>
<gene>
    <name evidence="1" type="ORF">JOF42_000086</name>
</gene>
<proteinExistence type="predicted"/>
<protein>
    <submittedName>
        <fullName evidence="1">Uncharacterized protein</fullName>
    </submittedName>
</protein>
<sequence length="113" mass="11798">MTIASMVQLPVAALGTDPAVQHITESDLLSTPPRITDPSRVMGRLESGGLGRPSFVVVECAEGRIPAALVLEYGDADAERTRSARVWSRAGGRGIAPLYRLSGDSSSGGYVTA</sequence>
<name>A0ABS4WK67_9MICO</name>